<dbReference type="Pfam" id="PF02661">
    <property type="entry name" value="Fic"/>
    <property type="match status" value="1"/>
</dbReference>
<reference evidence="3" key="1">
    <citation type="submission" date="2022-10" db="EMBL/GenBank/DDBJ databases">
        <title>Streptococcus didelphis as causative of fatal infections in opossums (Didelphis albiventris).</title>
        <authorList>
            <person name="Breyer G.M."/>
            <person name="Da Silva M.E.R.J."/>
            <person name="Siqueira F.M."/>
        </authorList>
    </citation>
    <scope>NUCLEOTIDE SEQUENCE [LARGE SCALE GENOMIC DNA]</scope>
    <source>
        <strain evidence="3">LBVP101/21</strain>
    </source>
</reference>
<proteinExistence type="predicted"/>
<sequence>MDYKELKIVKYNNNDDNKQEYQKRFSTIGVIKTEMYPSLMKRDLPKERDYPLFVVPLLEVQLLSQQIQENSNTIKELANALPAIAKEQFYKEQLYKSIIDTNEIEGVKTTRKEVSEAFKALSQKGKNHKIRLLSTVRMYHDIITQEDLRIDSINIIREIYDNLTDGEIEGDNALDGYLFRDGYINILDENTGKLEHLPPTEEKTILIMLSSWISFINDRTVPFLIKASLSHFFFENVHPFYDGNGRTGRYILSRYLSRKLDIFSGLVISQKIKENKKKYYKAFKTTGDYDNKAEGTFFVITILQMLKEGQDDIISILEDKKSLLDNFSTKLDNLKERSELQKRILYLVFQSTVFVDNSKDGIRDNDIIAILSAHYPKKTIKDTIKQLRQEEVIEQKTKAPSRHILKIEKVFND</sequence>
<dbReference type="PANTHER" id="PTHR13504">
    <property type="entry name" value="FIDO DOMAIN-CONTAINING PROTEIN DDB_G0283145"/>
    <property type="match status" value="1"/>
</dbReference>
<dbReference type="InterPro" id="IPR040198">
    <property type="entry name" value="Fido_containing"/>
</dbReference>
<evidence type="ECO:0000313" key="3">
    <source>
        <dbReference type="Proteomes" id="UP001238096"/>
    </source>
</evidence>
<dbReference type="PROSITE" id="PS51459">
    <property type="entry name" value="FIDO"/>
    <property type="match status" value="1"/>
</dbReference>
<dbReference type="InterPro" id="IPR036597">
    <property type="entry name" value="Fido-like_dom_sf"/>
</dbReference>
<dbReference type="SUPFAM" id="SSF140931">
    <property type="entry name" value="Fic-like"/>
    <property type="match status" value="1"/>
</dbReference>
<keyword evidence="3" id="KW-1185">Reference proteome</keyword>
<name>A0ABY9LHV8_9STRE</name>
<dbReference type="PANTHER" id="PTHR13504:SF40">
    <property type="entry name" value="FIDO DOMAIN-CONTAINING PROTEIN"/>
    <property type="match status" value="1"/>
</dbReference>
<gene>
    <name evidence="2" type="ORF">N1496_06250</name>
</gene>
<dbReference type="InterPro" id="IPR003812">
    <property type="entry name" value="Fido"/>
</dbReference>
<evidence type="ECO:0000259" key="1">
    <source>
        <dbReference type="PROSITE" id="PS51459"/>
    </source>
</evidence>
<dbReference type="RefSeq" id="WP_018366394.1">
    <property type="nucleotide sequence ID" value="NZ_CP110509.1"/>
</dbReference>
<dbReference type="Proteomes" id="UP001238096">
    <property type="component" value="Chromosome"/>
</dbReference>
<accession>A0ABY9LHV8</accession>
<feature type="domain" description="Fido" evidence="1">
    <location>
        <begin position="151"/>
        <end position="301"/>
    </location>
</feature>
<protein>
    <submittedName>
        <fullName evidence="2">Fic family protein</fullName>
    </submittedName>
</protein>
<organism evidence="2 3">
    <name type="scientific">Streptococcus didelphis</name>
    <dbReference type="NCBI Taxonomy" id="102886"/>
    <lineage>
        <taxon>Bacteria</taxon>
        <taxon>Bacillati</taxon>
        <taxon>Bacillota</taxon>
        <taxon>Bacilli</taxon>
        <taxon>Lactobacillales</taxon>
        <taxon>Streptococcaceae</taxon>
        <taxon>Streptococcus</taxon>
    </lineage>
</organism>
<dbReference type="EMBL" id="CP110509">
    <property type="protein sequence ID" value="WMB27701.1"/>
    <property type="molecule type" value="Genomic_DNA"/>
</dbReference>
<evidence type="ECO:0000313" key="2">
    <source>
        <dbReference type="EMBL" id="WMB27701.1"/>
    </source>
</evidence>
<dbReference type="Gene3D" id="1.10.3290.10">
    <property type="entry name" value="Fido-like domain"/>
    <property type="match status" value="1"/>
</dbReference>